<dbReference type="AlphaFoldDB" id="A0A364Y9I3"/>
<name>A0A364Y9I3_9BACT</name>
<feature type="transmembrane region" description="Helical" evidence="1">
    <location>
        <begin position="72"/>
        <end position="97"/>
    </location>
</feature>
<dbReference type="EMBL" id="QMFY01000001">
    <property type="protein sequence ID" value="RAW02882.1"/>
    <property type="molecule type" value="Genomic_DNA"/>
</dbReference>
<organism evidence="2 3">
    <name type="scientific">Pseudochryseolinea flava</name>
    <dbReference type="NCBI Taxonomy" id="2059302"/>
    <lineage>
        <taxon>Bacteria</taxon>
        <taxon>Pseudomonadati</taxon>
        <taxon>Bacteroidota</taxon>
        <taxon>Cytophagia</taxon>
        <taxon>Cytophagales</taxon>
        <taxon>Fulvivirgaceae</taxon>
        <taxon>Pseudochryseolinea</taxon>
    </lineage>
</organism>
<evidence type="ECO:0000256" key="1">
    <source>
        <dbReference type="SAM" id="Phobius"/>
    </source>
</evidence>
<keyword evidence="1" id="KW-0812">Transmembrane</keyword>
<gene>
    <name evidence="2" type="ORF">DQQ10_01880</name>
</gene>
<keyword evidence="1" id="KW-0472">Membrane</keyword>
<evidence type="ECO:0000313" key="2">
    <source>
        <dbReference type="EMBL" id="RAW02882.1"/>
    </source>
</evidence>
<dbReference type="OrthoDB" id="950997at2"/>
<feature type="transmembrane region" description="Helical" evidence="1">
    <location>
        <begin position="132"/>
        <end position="151"/>
    </location>
</feature>
<accession>A0A364Y9I3</accession>
<sequence>MNTDALKEAWKKLDRKVQATNLLNERLILSMIADRSKNRFQSVKRNYWIGFGWLAFCMCAGLMVIIGNPFDYTYLIQFVPMIIYCVCLVVIVVNMFLSYRRLNNITIDYASVRSALAEIIAIYERPQKFMKYILYVFIVSQTILFPLSFLPKNIDNLGFWPAMFERLIPISIAFLILFIAYKLGAFKDRQSQKFKDDLNELDQLKAVIKELD</sequence>
<proteinExistence type="predicted"/>
<dbReference type="Proteomes" id="UP000251889">
    <property type="component" value="Unassembled WGS sequence"/>
</dbReference>
<keyword evidence="1" id="KW-1133">Transmembrane helix</keyword>
<evidence type="ECO:0000313" key="3">
    <source>
        <dbReference type="Proteomes" id="UP000251889"/>
    </source>
</evidence>
<protein>
    <submittedName>
        <fullName evidence="2">Uncharacterized protein</fullName>
    </submittedName>
</protein>
<comment type="caution">
    <text evidence="2">The sequence shown here is derived from an EMBL/GenBank/DDBJ whole genome shotgun (WGS) entry which is preliminary data.</text>
</comment>
<dbReference type="RefSeq" id="WP_112745097.1">
    <property type="nucleotide sequence ID" value="NZ_QMFY01000001.1"/>
</dbReference>
<feature type="transmembrane region" description="Helical" evidence="1">
    <location>
        <begin position="47"/>
        <end position="66"/>
    </location>
</feature>
<keyword evidence="3" id="KW-1185">Reference proteome</keyword>
<feature type="transmembrane region" description="Helical" evidence="1">
    <location>
        <begin position="163"/>
        <end position="183"/>
    </location>
</feature>
<reference evidence="2 3" key="1">
    <citation type="submission" date="2018-06" db="EMBL/GenBank/DDBJ databases">
        <title>Chryseolinea flavus sp. nov., a member of the phylum Bacteroidetes isolated from soil.</title>
        <authorList>
            <person name="Li Y."/>
            <person name="Wang J."/>
        </authorList>
    </citation>
    <scope>NUCLEOTIDE SEQUENCE [LARGE SCALE GENOMIC DNA]</scope>
    <source>
        <strain evidence="2 3">SDU1-6</strain>
    </source>
</reference>